<dbReference type="InterPro" id="IPR002104">
    <property type="entry name" value="Integrase_catalytic"/>
</dbReference>
<comment type="caution">
    <text evidence="6">The sequence shown here is derived from an EMBL/GenBank/DDBJ whole genome shotgun (WGS) entry which is preliminary data.</text>
</comment>
<dbReference type="Gene3D" id="1.10.443.10">
    <property type="entry name" value="Intergrase catalytic core"/>
    <property type="match status" value="1"/>
</dbReference>
<dbReference type="PROSITE" id="PS51898">
    <property type="entry name" value="TYR_RECOMBINASE"/>
    <property type="match status" value="1"/>
</dbReference>
<reference evidence="7" key="1">
    <citation type="journal article" date="2019" name="Int. J. Syst. Evol. Microbiol.">
        <title>The Global Catalogue of Microorganisms (GCM) 10K type strain sequencing project: providing services to taxonomists for standard genome sequencing and annotation.</title>
        <authorList>
            <consortium name="The Broad Institute Genomics Platform"/>
            <consortium name="The Broad Institute Genome Sequencing Center for Infectious Disease"/>
            <person name="Wu L."/>
            <person name="Ma J."/>
        </authorList>
    </citation>
    <scope>NUCLEOTIDE SEQUENCE [LARGE SCALE GENOMIC DNA]</scope>
    <source>
        <strain evidence="7">JCM 16546</strain>
    </source>
</reference>
<dbReference type="InterPro" id="IPR010998">
    <property type="entry name" value="Integrase_recombinase_N"/>
</dbReference>
<feature type="compositionally biased region" description="Polar residues" evidence="4">
    <location>
        <begin position="389"/>
        <end position="405"/>
    </location>
</feature>
<dbReference type="InterPro" id="IPR011010">
    <property type="entry name" value="DNA_brk_join_enz"/>
</dbReference>
<proteinExistence type="inferred from homology"/>
<dbReference type="SUPFAM" id="SSF56349">
    <property type="entry name" value="DNA breaking-rejoining enzymes"/>
    <property type="match status" value="1"/>
</dbReference>
<keyword evidence="2" id="KW-0238">DNA-binding</keyword>
<protein>
    <submittedName>
        <fullName evidence="6">Site-specific integrase</fullName>
    </submittedName>
</protein>
<organism evidence="6 7">
    <name type="scientific">Microbacterium marinilacus</name>
    <dbReference type="NCBI Taxonomy" id="415209"/>
    <lineage>
        <taxon>Bacteria</taxon>
        <taxon>Bacillati</taxon>
        <taxon>Actinomycetota</taxon>
        <taxon>Actinomycetes</taxon>
        <taxon>Micrococcales</taxon>
        <taxon>Microbacteriaceae</taxon>
        <taxon>Microbacterium</taxon>
    </lineage>
</organism>
<accession>A0ABP7BN73</accession>
<evidence type="ECO:0000256" key="4">
    <source>
        <dbReference type="SAM" id="MobiDB-lite"/>
    </source>
</evidence>
<evidence type="ECO:0000256" key="3">
    <source>
        <dbReference type="ARBA" id="ARBA00023172"/>
    </source>
</evidence>
<dbReference type="EMBL" id="BAAAYV010000016">
    <property type="protein sequence ID" value="GAA3664081.1"/>
    <property type="molecule type" value="Genomic_DNA"/>
</dbReference>
<evidence type="ECO:0000259" key="5">
    <source>
        <dbReference type="PROSITE" id="PS51898"/>
    </source>
</evidence>
<sequence length="405" mass="44457">MSTAENAPLVPPFGVKVTTDLEHRPSGIRARARWIDPQSKRRIVRALVVPDEDAAEAFFNDLRKSSQIGIDRHITFAQYLTTIGDRWTRGLDPTSTADGYKVGLRLRVLPALGHLPLSQITAGMIDRTIDGWEKVHSPSTIKNTIAPLVRVLDEAVRDDVLASNPARNRSRRSLGKSALIIPTDKTSPRAHALPDLATLNRLAEACGQVHQSYSDFVMLCALLASRGSEIAGLRVGDVNWDTNIVTIERQTYPGSGGLVTKQTKGRAARPVPILNALRPVLERLTAEREPDERLLRGPRGGVLTTASVRDATKWDELITGLELPSLTRHGLRHTGATWMADAGIPLHVLQRSLGHKSIETTRGYLHPDTRHLASAAAQANAFLDAQERQPMSAQRSPGNRRSPQR</sequence>
<dbReference type="InterPro" id="IPR050090">
    <property type="entry name" value="Tyrosine_recombinase_XerCD"/>
</dbReference>
<gene>
    <name evidence="6" type="ORF">GCM10022202_27540</name>
</gene>
<dbReference type="Pfam" id="PF00589">
    <property type="entry name" value="Phage_integrase"/>
    <property type="match status" value="1"/>
</dbReference>
<dbReference type="PANTHER" id="PTHR30349">
    <property type="entry name" value="PHAGE INTEGRASE-RELATED"/>
    <property type="match status" value="1"/>
</dbReference>
<comment type="similarity">
    <text evidence="1">Belongs to the 'phage' integrase family.</text>
</comment>
<keyword evidence="7" id="KW-1185">Reference proteome</keyword>
<evidence type="ECO:0000256" key="1">
    <source>
        <dbReference type="ARBA" id="ARBA00008857"/>
    </source>
</evidence>
<evidence type="ECO:0000313" key="7">
    <source>
        <dbReference type="Proteomes" id="UP001410795"/>
    </source>
</evidence>
<feature type="domain" description="Tyr recombinase" evidence="5">
    <location>
        <begin position="188"/>
        <end position="377"/>
    </location>
</feature>
<dbReference type="InterPro" id="IPR013762">
    <property type="entry name" value="Integrase-like_cat_sf"/>
</dbReference>
<evidence type="ECO:0000313" key="6">
    <source>
        <dbReference type="EMBL" id="GAA3664081.1"/>
    </source>
</evidence>
<dbReference type="CDD" id="cd00796">
    <property type="entry name" value="INT_Rci_Hp1_C"/>
    <property type="match status" value="1"/>
</dbReference>
<evidence type="ECO:0000256" key="2">
    <source>
        <dbReference type="ARBA" id="ARBA00023125"/>
    </source>
</evidence>
<keyword evidence="3" id="KW-0233">DNA recombination</keyword>
<feature type="region of interest" description="Disordered" evidence="4">
    <location>
        <begin position="386"/>
        <end position="405"/>
    </location>
</feature>
<dbReference type="Proteomes" id="UP001410795">
    <property type="component" value="Unassembled WGS sequence"/>
</dbReference>
<dbReference type="PANTHER" id="PTHR30349:SF64">
    <property type="entry name" value="PROPHAGE INTEGRASE INTD-RELATED"/>
    <property type="match status" value="1"/>
</dbReference>
<dbReference type="Gene3D" id="1.10.150.130">
    <property type="match status" value="1"/>
</dbReference>
<name>A0ABP7BN73_9MICO</name>